<gene>
    <name evidence="2" type="ORF">L9F63_000366</name>
</gene>
<protein>
    <submittedName>
        <fullName evidence="2">Uncharacterized protein</fullName>
    </submittedName>
</protein>
<reference evidence="2" key="2">
    <citation type="submission" date="2023-05" db="EMBL/GenBank/DDBJ databases">
        <authorList>
            <person name="Fouks B."/>
        </authorList>
    </citation>
    <scope>NUCLEOTIDE SEQUENCE</scope>
    <source>
        <strain evidence="2">Stay&amp;Tobe</strain>
        <tissue evidence="2">Testes</tissue>
    </source>
</reference>
<keyword evidence="3" id="KW-1185">Reference proteome</keyword>
<evidence type="ECO:0000313" key="2">
    <source>
        <dbReference type="EMBL" id="KAJ9601483.1"/>
    </source>
</evidence>
<feature type="region of interest" description="Disordered" evidence="1">
    <location>
        <begin position="1"/>
        <end position="27"/>
    </location>
</feature>
<dbReference type="EMBL" id="JASPKZ010000014">
    <property type="protein sequence ID" value="KAJ9601483.1"/>
    <property type="molecule type" value="Genomic_DNA"/>
</dbReference>
<proteinExistence type="predicted"/>
<dbReference type="Proteomes" id="UP001233999">
    <property type="component" value="Unassembled WGS sequence"/>
</dbReference>
<name>A0AAD8ESS2_DIPPU</name>
<comment type="caution">
    <text evidence="2">The sequence shown here is derived from an EMBL/GenBank/DDBJ whole genome shotgun (WGS) entry which is preliminary data.</text>
</comment>
<evidence type="ECO:0000313" key="3">
    <source>
        <dbReference type="Proteomes" id="UP001233999"/>
    </source>
</evidence>
<organism evidence="2 3">
    <name type="scientific">Diploptera punctata</name>
    <name type="common">Pacific beetle cockroach</name>
    <dbReference type="NCBI Taxonomy" id="6984"/>
    <lineage>
        <taxon>Eukaryota</taxon>
        <taxon>Metazoa</taxon>
        <taxon>Ecdysozoa</taxon>
        <taxon>Arthropoda</taxon>
        <taxon>Hexapoda</taxon>
        <taxon>Insecta</taxon>
        <taxon>Pterygota</taxon>
        <taxon>Neoptera</taxon>
        <taxon>Polyneoptera</taxon>
        <taxon>Dictyoptera</taxon>
        <taxon>Blattodea</taxon>
        <taxon>Blaberoidea</taxon>
        <taxon>Blaberidae</taxon>
        <taxon>Diplopterinae</taxon>
        <taxon>Diploptera</taxon>
    </lineage>
</organism>
<dbReference type="AlphaFoldDB" id="A0AAD8ESS2"/>
<evidence type="ECO:0000256" key="1">
    <source>
        <dbReference type="SAM" id="MobiDB-lite"/>
    </source>
</evidence>
<feature type="non-terminal residue" evidence="2">
    <location>
        <position position="1"/>
    </location>
</feature>
<accession>A0AAD8ESS2</accession>
<feature type="non-terminal residue" evidence="2">
    <location>
        <position position="89"/>
    </location>
</feature>
<reference evidence="2" key="1">
    <citation type="journal article" date="2023" name="IScience">
        <title>Live-bearing cockroach genome reveals convergent evolutionary mechanisms linked to viviparity in insects and beyond.</title>
        <authorList>
            <person name="Fouks B."/>
            <person name="Harrison M.C."/>
            <person name="Mikhailova A.A."/>
            <person name="Marchal E."/>
            <person name="English S."/>
            <person name="Carruthers M."/>
            <person name="Jennings E.C."/>
            <person name="Chiamaka E.L."/>
            <person name="Frigard R.A."/>
            <person name="Pippel M."/>
            <person name="Attardo G.M."/>
            <person name="Benoit J.B."/>
            <person name="Bornberg-Bauer E."/>
            <person name="Tobe S.S."/>
        </authorList>
    </citation>
    <scope>NUCLEOTIDE SEQUENCE</scope>
    <source>
        <strain evidence="2">Stay&amp;Tobe</strain>
    </source>
</reference>
<sequence>PSEFIRSRKQKNASYVSRQGKARDSPLSHISKGIPAIQWQHKKNVSGLYRTILHTKSFRLYRGSGLLSCLKDLAQRQFVPMNSNSRKTS</sequence>